<protein>
    <submittedName>
        <fullName evidence="1">Uncharacterized protein</fullName>
    </submittedName>
</protein>
<gene>
    <name evidence="1" type="ORF">CVO96_15165</name>
</gene>
<dbReference type="Proteomes" id="UP000236379">
    <property type="component" value="Unassembled WGS sequence"/>
</dbReference>
<evidence type="ECO:0000313" key="2">
    <source>
        <dbReference type="Proteomes" id="UP000236379"/>
    </source>
</evidence>
<accession>A0A2K3V2V3</accession>
<organism evidence="1 2">
    <name type="scientific">Deinococcus koreensis</name>
    <dbReference type="NCBI Taxonomy" id="2054903"/>
    <lineage>
        <taxon>Bacteria</taxon>
        <taxon>Thermotogati</taxon>
        <taxon>Deinococcota</taxon>
        <taxon>Deinococci</taxon>
        <taxon>Deinococcales</taxon>
        <taxon>Deinococcaceae</taxon>
        <taxon>Deinococcus</taxon>
    </lineage>
</organism>
<name>A0A2K3V2V3_9DEIO</name>
<keyword evidence="2" id="KW-1185">Reference proteome</keyword>
<evidence type="ECO:0000313" key="1">
    <source>
        <dbReference type="EMBL" id="PNY83114.1"/>
    </source>
</evidence>
<proteinExistence type="predicted"/>
<reference evidence="1 2" key="1">
    <citation type="submission" date="2018-01" db="EMBL/GenBank/DDBJ databases">
        <title>Deinococcus koreensis sp. nov., a radiation-resistant bacterium isolated from river water.</title>
        <authorList>
            <person name="Choi A."/>
        </authorList>
    </citation>
    <scope>NUCLEOTIDE SEQUENCE [LARGE SCALE GENOMIC DNA]</scope>
    <source>
        <strain evidence="1 2">SJW1-2</strain>
    </source>
</reference>
<comment type="caution">
    <text evidence="1">The sequence shown here is derived from an EMBL/GenBank/DDBJ whole genome shotgun (WGS) entry which is preliminary data.</text>
</comment>
<dbReference type="AlphaFoldDB" id="A0A2K3V2V3"/>
<sequence>MLALAALTALVGAQGAAPPRPYYPYLPGERWTYSSGESQVVGASVVHRGVKVTPVSHQYGSTTYTQDLLELRADGSVWLRGVNAGGRLTWFTAPLNVYPPGPLSPGMAWTSGSSTFRLASHVTGMSALRLSAGTFNALSIRTDTTAGGRVSTQTTYFVPTLGIVRYLAGDGSVVDLQR</sequence>
<dbReference type="EMBL" id="PPPD01000001">
    <property type="protein sequence ID" value="PNY83114.1"/>
    <property type="molecule type" value="Genomic_DNA"/>
</dbReference>
<dbReference type="OrthoDB" id="69583at2"/>